<evidence type="ECO:0000313" key="3">
    <source>
        <dbReference type="EMBL" id="RAL20367.1"/>
    </source>
</evidence>
<proteinExistence type="predicted"/>
<evidence type="ECO:0000256" key="1">
    <source>
        <dbReference type="SAM" id="Coils"/>
    </source>
</evidence>
<evidence type="ECO:0000256" key="2">
    <source>
        <dbReference type="SAM" id="SignalP"/>
    </source>
</evidence>
<organism evidence="3 4">
    <name type="scientific">Lujinxingia litoralis</name>
    <dbReference type="NCBI Taxonomy" id="2211119"/>
    <lineage>
        <taxon>Bacteria</taxon>
        <taxon>Deltaproteobacteria</taxon>
        <taxon>Bradymonadales</taxon>
        <taxon>Lujinxingiaceae</taxon>
        <taxon>Lujinxingia</taxon>
    </lineage>
</organism>
<comment type="caution">
    <text evidence="3">The sequence shown here is derived from an EMBL/GenBank/DDBJ whole genome shotgun (WGS) entry which is preliminary data.</text>
</comment>
<evidence type="ECO:0000313" key="4">
    <source>
        <dbReference type="Proteomes" id="UP000249169"/>
    </source>
</evidence>
<dbReference type="RefSeq" id="WP_111731183.1">
    <property type="nucleotide sequence ID" value="NZ_QHKO01000011.1"/>
</dbReference>
<dbReference type="OrthoDB" id="5475903at2"/>
<name>A0A328C3Q5_9DELT</name>
<dbReference type="Proteomes" id="UP000249169">
    <property type="component" value="Unassembled WGS sequence"/>
</dbReference>
<protein>
    <submittedName>
        <fullName evidence="3">Uncharacterized protein</fullName>
    </submittedName>
</protein>
<sequence>MNLMKKWWCASAMLWMLAACGGDDGQTPQSPDVGPDAEEGITVCTPDLQRLNEPTECLSDDMCPCGSFCSLGLCTYECTADADCAEGQVCGRFGTCRTPAEANAILPVASAPIGKLKPRQASQVPGPDAIVEVPLIAETSLDRARLSTRGGAQVRCPGEDEFVDACTLSELGLQAGDELRVAVRVTHPDATPDDAVAELVVIADNSRYSVSLPTLTQLPGHLSQDDIAAMAAPLQGRYRGTLRLVDAGARQGDNLRKTAAIPLMLEVNATLWESTPGQAIIQIDDPLNVLSAEAGVIGSLTYDTATGRGSAALPITRLLESTVAGQTSVINVETTSAEFLTSDAPRTISLAIDQQYIGSGATAPTVSWALDMVRVSDVTDPAPSPQADASLGYNPAARLLQDTPYEATLREILERIPASDDLVNFKPNNLAPIIRDEAGFPGEGVLPGAFIDQGFNSLALQYYFTSLFVGPNRNIGYPSTQDLSITQNRWNALLDTHPEVDADENRSDLIETTELDESLGGGIPCELSNMELTFIENGVTRTSPTYDDDFCDTLTRVLGCRLEDVAVDFDTGQVTFSEGTSNAHSYRMSGSVSRTCRFAYTLPSAAETPLCATPPQTYDQADWQTFGLENSLDPIVGDLKCRGSELGMAFPLDLNESATGAELLDACLEETLALAGAPTSLNGLADGELFHAVVGPESACVNVPRVLMALALQSRALRLDADVEDFAMGPEGLAHATAVTSRLMTRWIQLHAYFANEADQQSGMAAALSGGTNPVNTPSTEALYEASLQGWDLLFSPHVIAALMETSGAALQQPDYRVHRYGTEFGVGSDQSEPVASAILDALARQAKVGRILLEDRYGDTVERINAPVADLLPRLVVAQAVAADLHRRALTANPNLRWSDAYFASATRASSATGELLGYRNVLLKGDNPLGIDDNDLPLYFNPDGASGPSGRFGAISDFLLGTSIATDAWAPVAVAQAEASLAEARNSFVAQQDRRVRQAHDNRDFARWIEDVRNRYEATLRDYCGPLGENYLGDPNFDPTSCFIAPADEYPACAIDFDQWYRFWTDDDVMGRFCLHTEYNASTLTQDAGFTDEDARAFAQSCFGESIDEGESASVGACSGQGTVCMICDHDTSVTELPLERGILGLTTPRSLDAFIGDGQDGTDASGVRPVMAHAISSCRADFPTMNLEVPLPNNPLEEPDCLVGSLGEAHLEIVAATRDLEQAREAIAEHTDAYDIAMRSCWILESANAQLQTARENHLANMQGLRAAKAIADGVATAAAGVKDCASTVAGSDTSNPISAVFSAGSVGVACAAGAVETVANIVSIGLETGMENAQHEHDNLVAGLEAEAEFEICANDARMELVSLRTASIEVERAVFDLQRAHATLFELTHAALRVHESGNAYLERVENMEVPDASGDVWVNEKITTYAHDFQIAKRATYLAVRAVEYEYQASLAVRQAVFEAQTPMELRQNVLEQLWADANTRGINGSMPTELNTVVSLRDDILQLGDASLWPESLGPLTPAERFRILLADERFAVYEGATYLGQRLPFTLAPLGALGFETRGVPIFSQNDCAERLWAINASVLGQNIYQGSDTQNVRLDLLKRNTFFSQWCGVPAAGQPSFQMATVQPARNLFRVPGVGADFGQSQGGGRGVEDYSRARIQAFFNVDRGEFEGAEYASGQTAELAARGLYGDYALFIPADVISLEGGNGLNFNGIDDILLRFDYVSVAR</sequence>
<accession>A0A328C3Q5</accession>
<keyword evidence="2" id="KW-0732">Signal</keyword>
<keyword evidence="4" id="KW-1185">Reference proteome</keyword>
<dbReference type="PROSITE" id="PS51257">
    <property type="entry name" value="PROKAR_LIPOPROTEIN"/>
    <property type="match status" value="1"/>
</dbReference>
<feature type="chain" id="PRO_5016297552" evidence="2">
    <location>
        <begin position="22"/>
        <end position="1734"/>
    </location>
</feature>
<keyword evidence="1" id="KW-0175">Coiled coil</keyword>
<feature type="coiled-coil region" evidence="1">
    <location>
        <begin position="1209"/>
        <end position="1271"/>
    </location>
</feature>
<gene>
    <name evidence="3" type="ORF">DL240_17450</name>
</gene>
<feature type="signal peptide" evidence="2">
    <location>
        <begin position="1"/>
        <end position="21"/>
    </location>
</feature>
<reference evidence="3 4" key="1">
    <citation type="submission" date="2018-05" db="EMBL/GenBank/DDBJ databases">
        <title>Lujinxingia marina gen. nov. sp. nov., a new facultative anaerobic member of the class Deltaproteobacteria, and proposal of Lujinxingaceae fam. nov.</title>
        <authorList>
            <person name="Li C.-M."/>
        </authorList>
    </citation>
    <scope>NUCLEOTIDE SEQUENCE [LARGE SCALE GENOMIC DNA]</scope>
    <source>
        <strain evidence="3 4">B210</strain>
    </source>
</reference>
<dbReference type="EMBL" id="QHKO01000011">
    <property type="protein sequence ID" value="RAL20367.1"/>
    <property type="molecule type" value="Genomic_DNA"/>
</dbReference>